<sequence>MKISTILDHIDNGHMALPEFQRGYVWGREQVRGLFTSLYKRHPVGGLLVWATEAKSAKYRGDGTLAPGVVKLLLDGQQRMTSLYGVARGKPPTFFDGNAQAFTGLRFHLEDKSFEFWQPVKMRDDPLWIDVSELIVSGQAGSEKLIEELSQRPEIGMKAVKYSSRISRLLGILDIDLHVEEVTGEDKTLDVVVDIFNKVNSGGTKLSKGDLALAKICAEWPEARNQMKTRLAAWQKAGYDFNLDWLLRSVNTVLTGEAKFSYLEDQPPEAVQEALFKATKHIDKCLNLIDGRLGLDHARVFFGRFAVPVMVRFLELQGGSLDETERDKLLFWFAQAGMWGRYSGSTESFIDRDLECLEGANGSLDALLEELRLWHGGLRIEPGHFRGWSLGARFYPVLYMLTRMGEARDWGTGIPLRQGMLGKMSNLEVHHIFPKAQLYKRDHSRAAVNAIANFCLLTKDTNLSISDRLPETYFPEVEKKHPGALASQWIPMDEDLWRADRYEDFLEARRELLAEEANRRFSALLHGEDHWLAENARHASEETPVVVGGISGIEEEEELLAVNTWIEELGLKGGELSYDHADETTGEQVAVFDLVWPKGIREGLTEPVALLLNEGERTLEIANAAGLRCFTSSDAFKSYVMQEVIADGALAGAFGSAATEHA</sequence>
<feature type="domain" description="GmrSD restriction endonucleases N-terminal" evidence="1">
    <location>
        <begin position="3"/>
        <end position="216"/>
    </location>
</feature>
<dbReference type="Proteomes" id="UP000655420">
    <property type="component" value="Unassembled WGS sequence"/>
</dbReference>
<evidence type="ECO:0000259" key="1">
    <source>
        <dbReference type="Pfam" id="PF03235"/>
    </source>
</evidence>
<dbReference type="PANTHER" id="PTHR37292">
    <property type="entry name" value="VNG6097C"/>
    <property type="match status" value="1"/>
</dbReference>
<name>A0A8J7M7P2_9RHOB</name>
<protein>
    <submittedName>
        <fullName evidence="2">DUF262 domain-containing protein</fullName>
    </submittedName>
</protein>
<dbReference type="PANTHER" id="PTHR37292:SF2">
    <property type="entry name" value="DUF262 DOMAIN-CONTAINING PROTEIN"/>
    <property type="match status" value="1"/>
</dbReference>
<gene>
    <name evidence="2" type="ORF">H0I76_11505</name>
</gene>
<reference evidence="2" key="1">
    <citation type="submission" date="2020-12" db="EMBL/GenBank/DDBJ databases">
        <title>Bacterial taxonomy.</title>
        <authorList>
            <person name="Pan X."/>
        </authorList>
    </citation>
    <scope>NUCLEOTIDE SEQUENCE</scope>
    <source>
        <strain evidence="2">M0105</strain>
    </source>
</reference>
<organism evidence="2 3">
    <name type="scientific">Thermohalobaculum xanthum</name>
    <dbReference type="NCBI Taxonomy" id="2753746"/>
    <lineage>
        <taxon>Bacteria</taxon>
        <taxon>Pseudomonadati</taxon>
        <taxon>Pseudomonadota</taxon>
        <taxon>Alphaproteobacteria</taxon>
        <taxon>Rhodobacterales</taxon>
        <taxon>Paracoccaceae</taxon>
        <taxon>Thermohalobaculum</taxon>
    </lineage>
</organism>
<dbReference type="RefSeq" id="WP_200610006.1">
    <property type="nucleotide sequence ID" value="NZ_JAEHHL010000006.1"/>
</dbReference>
<dbReference type="EMBL" id="JAEHHL010000006">
    <property type="protein sequence ID" value="MBK0399818.1"/>
    <property type="molecule type" value="Genomic_DNA"/>
</dbReference>
<comment type="caution">
    <text evidence="2">The sequence shown here is derived from an EMBL/GenBank/DDBJ whole genome shotgun (WGS) entry which is preliminary data.</text>
</comment>
<evidence type="ECO:0000313" key="2">
    <source>
        <dbReference type="EMBL" id="MBK0399818.1"/>
    </source>
</evidence>
<accession>A0A8J7M7P2</accession>
<dbReference type="InterPro" id="IPR004919">
    <property type="entry name" value="GmrSD_N"/>
</dbReference>
<evidence type="ECO:0000313" key="3">
    <source>
        <dbReference type="Proteomes" id="UP000655420"/>
    </source>
</evidence>
<dbReference type="AlphaFoldDB" id="A0A8J7M7P2"/>
<proteinExistence type="predicted"/>
<keyword evidence="3" id="KW-1185">Reference proteome</keyword>
<dbReference type="Pfam" id="PF03235">
    <property type="entry name" value="GmrSD_N"/>
    <property type="match status" value="1"/>
</dbReference>